<keyword evidence="3" id="KW-0846">Cobalamin</keyword>
<evidence type="ECO:0000256" key="6">
    <source>
        <dbReference type="ARBA" id="ARBA00023285"/>
    </source>
</evidence>
<dbReference type="GO" id="GO:0031419">
    <property type="term" value="F:cobalamin binding"/>
    <property type="evidence" value="ECO:0007669"/>
    <property type="project" value="UniProtKB-KW"/>
</dbReference>
<dbReference type="STRING" id="1307763.L21SP4_02433"/>
<dbReference type="SUPFAM" id="SSF51717">
    <property type="entry name" value="Dihydropteroate synthetase-like"/>
    <property type="match status" value="1"/>
</dbReference>
<feature type="domain" description="Pterin-binding" evidence="7">
    <location>
        <begin position="58"/>
        <end position="327"/>
    </location>
</feature>
<keyword evidence="5" id="KW-0479">Metal-binding</keyword>
<keyword evidence="9" id="KW-1185">Reference proteome</keyword>
<dbReference type="GO" id="GO:0005829">
    <property type="term" value="C:cytosol"/>
    <property type="evidence" value="ECO:0007669"/>
    <property type="project" value="TreeGrafter"/>
</dbReference>
<keyword evidence="2 8" id="KW-0489">Methyltransferase</keyword>
<dbReference type="InterPro" id="IPR050554">
    <property type="entry name" value="Met_Synthase/Corrinoid"/>
</dbReference>
<sequence>MSERDALILIGEKLHCTRVYRTDGKFVVEKDGDHYVRYRAEDGDRLLPIPAAIREGDLWSRGRVRQCAVAIAQGMLGSGEAAELGVDYLTRLAAGQERDGAHFLDLNVDEYTSDPSVRADAMTWLCGVAQEASSLPPAIDSSSVEVLRAGIAACDPSRGRPMINSVSLERMDAADLAAESGAEVIASAAGRDTMPADASDRIRNFEALMEELRRRGIADDRIHLDPLVMPVATDPQHGAAVIEACRAARTQFGGTIHITGGFSNVSFGLPKRKLINTVFTQLCVDAGADGGIVDPAHINSGALAALDRENRAYALARDLLTGKDDFGMNFITAAREGEI</sequence>
<dbReference type="AlphaFoldDB" id="A0A0G3EH25"/>
<organism evidence="8 9">
    <name type="scientific">Kiritimatiella glycovorans</name>
    <dbReference type="NCBI Taxonomy" id="1307763"/>
    <lineage>
        <taxon>Bacteria</taxon>
        <taxon>Pseudomonadati</taxon>
        <taxon>Kiritimatiellota</taxon>
        <taxon>Kiritimatiellia</taxon>
        <taxon>Kiritimatiellales</taxon>
        <taxon>Kiritimatiellaceae</taxon>
        <taxon>Kiritimatiella</taxon>
    </lineage>
</organism>
<evidence type="ECO:0000256" key="1">
    <source>
        <dbReference type="ARBA" id="ARBA00010398"/>
    </source>
</evidence>
<dbReference type="Pfam" id="PF00809">
    <property type="entry name" value="Pterin_bind"/>
    <property type="match status" value="1"/>
</dbReference>
<evidence type="ECO:0000313" key="8">
    <source>
        <dbReference type="EMBL" id="AKJ65658.1"/>
    </source>
</evidence>
<dbReference type="EMBL" id="CP010904">
    <property type="protein sequence ID" value="AKJ65658.1"/>
    <property type="molecule type" value="Genomic_DNA"/>
</dbReference>
<comment type="similarity">
    <text evidence="1">Belongs to the vitamin-B12 dependent methionine synthase family.</text>
</comment>
<evidence type="ECO:0000256" key="2">
    <source>
        <dbReference type="ARBA" id="ARBA00022603"/>
    </source>
</evidence>
<dbReference type="GO" id="GO:0050667">
    <property type="term" value="P:homocysteine metabolic process"/>
    <property type="evidence" value="ECO:0007669"/>
    <property type="project" value="TreeGrafter"/>
</dbReference>
<gene>
    <name evidence="8" type="primary">acsE_2</name>
    <name evidence="8" type="ORF">L21SP4_02433</name>
</gene>
<accession>A0A0G3EH25</accession>
<dbReference type="KEGG" id="vbl:L21SP4_02433"/>
<dbReference type="InterPro" id="IPR000489">
    <property type="entry name" value="Pterin-binding_dom"/>
</dbReference>
<evidence type="ECO:0000259" key="7">
    <source>
        <dbReference type="PROSITE" id="PS50972"/>
    </source>
</evidence>
<keyword evidence="4 8" id="KW-0808">Transferase</keyword>
<name>A0A0G3EH25_9BACT</name>
<dbReference type="PANTHER" id="PTHR45833:SF1">
    <property type="entry name" value="METHIONINE SYNTHASE"/>
    <property type="match status" value="1"/>
</dbReference>
<dbReference type="PROSITE" id="PS50972">
    <property type="entry name" value="PTERIN_BINDING"/>
    <property type="match status" value="1"/>
</dbReference>
<evidence type="ECO:0000256" key="5">
    <source>
        <dbReference type="ARBA" id="ARBA00022723"/>
    </source>
</evidence>
<dbReference type="EC" id="2.1.1.258" evidence="8"/>
<evidence type="ECO:0000256" key="3">
    <source>
        <dbReference type="ARBA" id="ARBA00022628"/>
    </source>
</evidence>
<evidence type="ECO:0000313" key="9">
    <source>
        <dbReference type="Proteomes" id="UP000035268"/>
    </source>
</evidence>
<dbReference type="OrthoDB" id="9803687at2"/>
<dbReference type="PANTHER" id="PTHR45833">
    <property type="entry name" value="METHIONINE SYNTHASE"/>
    <property type="match status" value="1"/>
</dbReference>
<proteinExistence type="inferred from homology"/>
<dbReference type="GO" id="GO:0032259">
    <property type="term" value="P:methylation"/>
    <property type="evidence" value="ECO:0007669"/>
    <property type="project" value="UniProtKB-KW"/>
</dbReference>
<dbReference type="GO" id="GO:0102036">
    <property type="term" value="F:methyltetrahydrofolate:corrinoid/iron-sulfur protein methyltransferase activity"/>
    <property type="evidence" value="ECO:0007669"/>
    <property type="project" value="UniProtKB-EC"/>
</dbReference>
<dbReference type="InterPro" id="IPR011005">
    <property type="entry name" value="Dihydropteroate_synth-like_sf"/>
</dbReference>
<dbReference type="Proteomes" id="UP000035268">
    <property type="component" value="Chromosome"/>
</dbReference>
<dbReference type="GO" id="GO:0046653">
    <property type="term" value="P:tetrahydrofolate metabolic process"/>
    <property type="evidence" value="ECO:0007669"/>
    <property type="project" value="TreeGrafter"/>
</dbReference>
<reference evidence="8 9" key="2">
    <citation type="journal article" date="2016" name="ISME J.">
        <title>Characterization of the first cultured representative of Verrucomicrobia subdivision 5 indicates the proposal of a novel phylum.</title>
        <authorList>
            <person name="Spring S."/>
            <person name="Bunk B."/>
            <person name="Sproer C."/>
            <person name="Schumann P."/>
            <person name="Rohde M."/>
            <person name="Tindall B.J."/>
            <person name="Klenk H.P."/>
        </authorList>
    </citation>
    <scope>NUCLEOTIDE SEQUENCE [LARGE SCALE GENOMIC DNA]</scope>
    <source>
        <strain evidence="8 9">L21-Fru-AB</strain>
    </source>
</reference>
<dbReference type="Gene3D" id="3.20.20.20">
    <property type="entry name" value="Dihydropteroate synthase-like"/>
    <property type="match status" value="1"/>
</dbReference>
<reference evidence="9" key="1">
    <citation type="submission" date="2015-02" db="EMBL/GenBank/DDBJ databases">
        <title>Description and complete genome sequence of the first cultured representative of the subdivision 5 of the Verrucomicrobia phylum.</title>
        <authorList>
            <person name="Spring S."/>
            <person name="Bunk B."/>
            <person name="Sproer C."/>
            <person name="Klenk H.-P."/>
        </authorList>
    </citation>
    <scope>NUCLEOTIDE SEQUENCE [LARGE SCALE GENOMIC DNA]</scope>
    <source>
        <strain evidence="9">L21-Fru-AB</strain>
    </source>
</reference>
<dbReference type="RefSeq" id="WP_052882859.1">
    <property type="nucleotide sequence ID" value="NZ_CP010904.1"/>
</dbReference>
<dbReference type="GO" id="GO:0008705">
    <property type="term" value="F:methionine synthase activity"/>
    <property type="evidence" value="ECO:0007669"/>
    <property type="project" value="TreeGrafter"/>
</dbReference>
<dbReference type="GO" id="GO:0046872">
    <property type="term" value="F:metal ion binding"/>
    <property type="evidence" value="ECO:0007669"/>
    <property type="project" value="UniProtKB-KW"/>
</dbReference>
<evidence type="ECO:0000256" key="4">
    <source>
        <dbReference type="ARBA" id="ARBA00022679"/>
    </source>
</evidence>
<keyword evidence="6" id="KW-0170">Cobalt</keyword>
<protein>
    <submittedName>
        <fullName evidence="8">5-methyltetrahydrofolate:corrinoid/iron-sulfur protein co-methyltransferase</fullName>
        <ecNumber evidence="8">2.1.1.258</ecNumber>
    </submittedName>
</protein>